<proteinExistence type="predicted"/>
<evidence type="ECO:0000313" key="2">
    <source>
        <dbReference type="Proteomes" id="UP000605361"/>
    </source>
</evidence>
<protein>
    <submittedName>
        <fullName evidence="1">Uncharacterized protein</fullName>
    </submittedName>
</protein>
<gene>
    <name evidence="1" type="ORF">ITP53_01975</name>
</gene>
<dbReference type="AlphaFoldDB" id="A0A931A826"/>
<dbReference type="RefSeq" id="WP_195893522.1">
    <property type="nucleotide sequence ID" value="NZ_JADOGI010000003.1"/>
</dbReference>
<sequence>MNYRFPQLVANCHMMLLRLSGRVPDSLIAEARDRLVAEDLEKLAGTVTAAVVEGGIALDERDADLLAGLLTSAGMDPTPLSRVARTAEAPLPAWEFAPVPLPVLRAHGDRIGRCLDLTGDADRALADGLLDERDASLIDWVAPQPGIVGLWRAWRFPRTGSPLAGARRVHLIEVTPGTDPPLLALRAQVVLSRQGELDPRVEVYTGEHPLPAYQRTARAWSSLLWAPTPAHRFRHARLYDTAENGFHVDHPRIGDAEQREKITGYLTSATLIRENTVRRDDIMDPSRRGVVPWNFRTDGTWIWSEAIAYYLREHRLAPAADFLGHLTAAVPRPPAVDTVTWFRARAALYRFTKA</sequence>
<comment type="caution">
    <text evidence="1">The sequence shown here is derived from an EMBL/GenBank/DDBJ whole genome shotgun (WGS) entry which is preliminary data.</text>
</comment>
<accession>A0A931A826</accession>
<reference evidence="1" key="1">
    <citation type="submission" date="2020-11" db="EMBL/GenBank/DDBJ databases">
        <title>Whole-genome analyses of Nonomuraea sp. K274.</title>
        <authorList>
            <person name="Veyisoglu A."/>
        </authorList>
    </citation>
    <scope>NUCLEOTIDE SEQUENCE</scope>
    <source>
        <strain evidence="1">K274</strain>
    </source>
</reference>
<keyword evidence="2" id="KW-1185">Reference proteome</keyword>
<dbReference type="EMBL" id="JADOGI010000003">
    <property type="protein sequence ID" value="MBF8184532.1"/>
    <property type="molecule type" value="Genomic_DNA"/>
</dbReference>
<name>A0A931A826_9ACTN</name>
<organism evidence="1 2">
    <name type="scientific">Nonomuraea cypriaca</name>
    <dbReference type="NCBI Taxonomy" id="1187855"/>
    <lineage>
        <taxon>Bacteria</taxon>
        <taxon>Bacillati</taxon>
        <taxon>Actinomycetota</taxon>
        <taxon>Actinomycetes</taxon>
        <taxon>Streptosporangiales</taxon>
        <taxon>Streptosporangiaceae</taxon>
        <taxon>Nonomuraea</taxon>
    </lineage>
</organism>
<evidence type="ECO:0000313" key="1">
    <source>
        <dbReference type="EMBL" id="MBF8184532.1"/>
    </source>
</evidence>
<dbReference type="Proteomes" id="UP000605361">
    <property type="component" value="Unassembled WGS sequence"/>
</dbReference>